<sequence length="70" mass="8091">MEIDWRNERTTKDQKIFSSEAGGSVIVGVMCGCWPVFLVVALVLLEVLLFLIKYLKMILLLSYRSIWKIL</sequence>
<gene>
    <name evidence="2" type="ORF">C5167_005468</name>
</gene>
<dbReference type="EMBL" id="CM010718">
    <property type="protein sequence ID" value="RZC58157.1"/>
    <property type="molecule type" value="Genomic_DNA"/>
</dbReference>
<dbReference type="PROSITE" id="PS51257">
    <property type="entry name" value="PROKAR_LIPOPROTEIN"/>
    <property type="match status" value="1"/>
</dbReference>
<proteinExistence type="predicted"/>
<dbReference type="AlphaFoldDB" id="A0A4Y7JBH2"/>
<keyword evidence="1" id="KW-0812">Transmembrane</keyword>
<dbReference type="Gramene" id="RZC58157">
    <property type="protein sequence ID" value="RZC58157"/>
    <property type="gene ID" value="C5167_005468"/>
</dbReference>
<protein>
    <recommendedName>
        <fullName evidence="4">Transmembrane protein</fullName>
    </recommendedName>
</protein>
<feature type="transmembrane region" description="Helical" evidence="1">
    <location>
        <begin position="25"/>
        <end position="52"/>
    </location>
</feature>
<keyword evidence="3" id="KW-1185">Reference proteome</keyword>
<organism evidence="2 3">
    <name type="scientific">Papaver somniferum</name>
    <name type="common">Opium poppy</name>
    <dbReference type="NCBI Taxonomy" id="3469"/>
    <lineage>
        <taxon>Eukaryota</taxon>
        <taxon>Viridiplantae</taxon>
        <taxon>Streptophyta</taxon>
        <taxon>Embryophyta</taxon>
        <taxon>Tracheophyta</taxon>
        <taxon>Spermatophyta</taxon>
        <taxon>Magnoliopsida</taxon>
        <taxon>Ranunculales</taxon>
        <taxon>Papaveraceae</taxon>
        <taxon>Papaveroideae</taxon>
        <taxon>Papaver</taxon>
    </lineage>
</organism>
<evidence type="ECO:0000313" key="3">
    <source>
        <dbReference type="Proteomes" id="UP000316621"/>
    </source>
</evidence>
<reference evidence="2 3" key="1">
    <citation type="journal article" date="2018" name="Science">
        <title>The opium poppy genome and morphinan production.</title>
        <authorList>
            <person name="Guo L."/>
            <person name="Winzer T."/>
            <person name="Yang X."/>
            <person name="Li Y."/>
            <person name="Ning Z."/>
            <person name="He Z."/>
            <person name="Teodor R."/>
            <person name="Lu Y."/>
            <person name="Bowser T.A."/>
            <person name="Graham I.A."/>
            <person name="Ye K."/>
        </authorList>
    </citation>
    <scope>NUCLEOTIDE SEQUENCE [LARGE SCALE GENOMIC DNA]</scope>
    <source>
        <strain evidence="3">cv. HN1</strain>
        <tissue evidence="2">Leaves</tissue>
    </source>
</reference>
<accession>A0A4Y7JBH2</accession>
<name>A0A4Y7JBH2_PAPSO</name>
<dbReference type="Proteomes" id="UP000316621">
    <property type="component" value="Chromosome 4"/>
</dbReference>
<keyword evidence="1" id="KW-1133">Transmembrane helix</keyword>
<evidence type="ECO:0000256" key="1">
    <source>
        <dbReference type="SAM" id="Phobius"/>
    </source>
</evidence>
<evidence type="ECO:0000313" key="2">
    <source>
        <dbReference type="EMBL" id="RZC58157.1"/>
    </source>
</evidence>
<keyword evidence="1" id="KW-0472">Membrane</keyword>
<evidence type="ECO:0008006" key="4">
    <source>
        <dbReference type="Google" id="ProtNLM"/>
    </source>
</evidence>